<keyword evidence="9" id="KW-1185">Reference proteome</keyword>
<evidence type="ECO:0000256" key="1">
    <source>
        <dbReference type="ARBA" id="ARBA00004123"/>
    </source>
</evidence>
<keyword evidence="4" id="KW-0175">Coiled coil</keyword>
<evidence type="ECO:0000256" key="6">
    <source>
        <dbReference type="SAM" id="MobiDB-lite"/>
    </source>
</evidence>
<dbReference type="GO" id="GO:0010467">
    <property type="term" value="P:gene expression"/>
    <property type="evidence" value="ECO:0007669"/>
    <property type="project" value="UniProtKB-ARBA"/>
</dbReference>
<feature type="region of interest" description="Disordered" evidence="6">
    <location>
        <begin position="115"/>
        <end position="138"/>
    </location>
</feature>
<evidence type="ECO:0000256" key="2">
    <source>
        <dbReference type="ARBA" id="ARBA00022553"/>
    </source>
</evidence>
<keyword evidence="2" id="KW-0597">Phosphoprotein</keyword>
<dbReference type="AlphaFoldDB" id="A0A9P6VTE8"/>
<dbReference type="PANTHER" id="PTHR14978:SF0">
    <property type="entry name" value="BETA-CATENIN-LIKE PROTEIN 1"/>
    <property type="match status" value="1"/>
</dbReference>
<dbReference type="Pfam" id="PF08216">
    <property type="entry name" value="CTNNBL"/>
    <property type="match status" value="2"/>
</dbReference>
<evidence type="ECO:0000256" key="3">
    <source>
        <dbReference type="ARBA" id="ARBA00022737"/>
    </source>
</evidence>
<dbReference type="SUPFAM" id="SSF48371">
    <property type="entry name" value="ARM repeat"/>
    <property type="match status" value="1"/>
</dbReference>
<accession>A0A9P6VTE8</accession>
<evidence type="ECO:0000256" key="4">
    <source>
        <dbReference type="ARBA" id="ARBA00023054"/>
    </source>
</evidence>
<dbReference type="EMBL" id="PUHQ01000126">
    <property type="protein sequence ID" value="KAG0655225.1"/>
    <property type="molecule type" value="Genomic_DNA"/>
</dbReference>
<name>A0A9P6VTE8_RHOMI</name>
<keyword evidence="5" id="KW-0539">Nucleus</keyword>
<evidence type="ECO:0000259" key="7">
    <source>
        <dbReference type="SMART" id="SM01156"/>
    </source>
</evidence>
<dbReference type="PANTHER" id="PTHR14978">
    <property type="entry name" value="BETA-CATENIN-LIKE PROTEIN 1 NUCLEAR ASSOCIATED PROTEIN"/>
    <property type="match status" value="1"/>
</dbReference>
<feature type="region of interest" description="Disordered" evidence="6">
    <location>
        <begin position="53"/>
        <end position="85"/>
    </location>
</feature>
<dbReference type="InterPro" id="IPR016024">
    <property type="entry name" value="ARM-type_fold"/>
</dbReference>
<keyword evidence="3" id="KW-0677">Repeat</keyword>
<sequence>MTESEYCARPLDRQLKQGEEEKAVGDGCRELVLTGTASRRRLLLHVVVRPPLPKSAIAGGGAGSKRKHEPPAFDPQSYKSVKLDSDSDATTSAAAAASGSKHRTAAAVTIRDVGEDVDDDDDNAAGAGEEFAPGQDADYYAEEDEDGRFFGGGLSKVQKQVLQIMENGGDEQQQLPGEDLTPQSVRKQLLALEKAVNKNRDLRTKYPTEPEKFVDSEFNLLETLRALFLLATKPALTYPLLLENSTPNTLADLLSHENIDVPVAVIEVLEELLDPEDLEDAQEEDDDEGDGDGDATEKKREALKALLDGLVEAGVVDLVVAQLQRLNEEDEGERTGLFHTLGLIENLVTLSPPIASPFLSPKSPFLSFLVERLSQDKRPAEYDQNRYYAAEMLALVLSLPPELVDGVNEARHRVGTEGWVDALLKVVSVYRKRDPHSADEIEFMENVFDALCSCLSSPIPAAAASSKPSSSAATPAHHAVKSAFLEGEGVELLVLMLKAKNLSRSRAIKTLDHALQGREGAPLCERFVESLGLKTLFSIFMGRGDDKKKKKGGAGGTTHEDVEHILAIVSSLFTSLPSDSPPRMRLLAKFVESDYEKVDRLLEIREDLEARIAKGIDPALAREMDEDELYLEKLENGLFALQLADYVAAWVCMEDDGARDHVKMLLSRRDQSLNDIVAVLDEYASNIGDGDAVGEAAEERPEDAPLSEGEERKAILGELAKYLESVA</sequence>
<feature type="domain" description="Beta-catenin-like protein 1 N-terminal" evidence="7">
    <location>
        <begin position="154"/>
        <end position="266"/>
    </location>
</feature>
<comment type="subcellular location">
    <subcellularLocation>
        <location evidence="1">Nucleus</location>
    </subcellularLocation>
</comment>
<dbReference type="InterPro" id="IPR013180">
    <property type="entry name" value="CTNNBL1_N"/>
</dbReference>
<protein>
    <recommendedName>
        <fullName evidence="7">Beta-catenin-like protein 1 N-terminal domain-containing protein</fullName>
    </recommendedName>
</protein>
<evidence type="ECO:0000313" key="9">
    <source>
        <dbReference type="Proteomes" id="UP000777482"/>
    </source>
</evidence>
<comment type="caution">
    <text evidence="8">The sequence shown here is derived from an EMBL/GenBank/DDBJ whole genome shotgun (WGS) entry which is preliminary data.</text>
</comment>
<dbReference type="InterPro" id="IPR011989">
    <property type="entry name" value="ARM-like"/>
</dbReference>
<dbReference type="FunFam" id="1.25.10.10:FF:001136">
    <property type="entry name" value="Beta-catenin-like protein 1"/>
    <property type="match status" value="1"/>
</dbReference>
<reference evidence="8 9" key="1">
    <citation type="submission" date="2020-11" db="EMBL/GenBank/DDBJ databases">
        <title>Kefir isolates.</title>
        <authorList>
            <person name="Marcisauskas S."/>
            <person name="Kim Y."/>
            <person name="Blasche S."/>
        </authorList>
    </citation>
    <scope>NUCLEOTIDE SEQUENCE [LARGE SCALE GENOMIC DNA]</scope>
    <source>
        <strain evidence="8 9">KR</strain>
    </source>
</reference>
<dbReference type="Gene3D" id="1.25.10.10">
    <property type="entry name" value="Leucine-rich Repeat Variant"/>
    <property type="match status" value="1"/>
</dbReference>
<organism evidence="8 9">
    <name type="scientific">Rhodotorula mucilaginosa</name>
    <name type="common">Yeast</name>
    <name type="synonym">Rhodotorula rubra</name>
    <dbReference type="NCBI Taxonomy" id="5537"/>
    <lineage>
        <taxon>Eukaryota</taxon>
        <taxon>Fungi</taxon>
        <taxon>Dikarya</taxon>
        <taxon>Basidiomycota</taxon>
        <taxon>Pucciniomycotina</taxon>
        <taxon>Microbotryomycetes</taxon>
        <taxon>Sporidiobolales</taxon>
        <taxon>Sporidiobolaceae</taxon>
        <taxon>Rhodotorula</taxon>
    </lineage>
</organism>
<dbReference type="GO" id="GO:0005681">
    <property type="term" value="C:spliceosomal complex"/>
    <property type="evidence" value="ECO:0007669"/>
    <property type="project" value="TreeGrafter"/>
</dbReference>
<dbReference type="InterPro" id="IPR039678">
    <property type="entry name" value="CTNNBL1"/>
</dbReference>
<evidence type="ECO:0000256" key="5">
    <source>
        <dbReference type="ARBA" id="ARBA00023242"/>
    </source>
</evidence>
<dbReference type="OrthoDB" id="1898821at2759"/>
<gene>
    <name evidence="8" type="ORF">C6P46_001091</name>
</gene>
<proteinExistence type="predicted"/>
<dbReference type="SMART" id="SM01156">
    <property type="entry name" value="DUF1716"/>
    <property type="match status" value="1"/>
</dbReference>
<evidence type="ECO:0000313" key="8">
    <source>
        <dbReference type="EMBL" id="KAG0655225.1"/>
    </source>
</evidence>
<dbReference type="Proteomes" id="UP000777482">
    <property type="component" value="Unassembled WGS sequence"/>
</dbReference>